<dbReference type="GO" id="GO:0044175">
    <property type="term" value="C:host cell endosome membrane"/>
    <property type="evidence" value="ECO:0007669"/>
    <property type="project" value="UniProtKB-SubCell"/>
</dbReference>
<keyword evidence="29 32" id="KW-0899">Viral immunoevasion</keyword>
<evidence type="ECO:0000256" key="24">
    <source>
        <dbReference type="ARBA" id="ARBA00023054"/>
    </source>
</evidence>
<comment type="function">
    <text evidence="32">Surface protein gp120: Attaches the virus to the host lymphoid cell by binding to the primary receptor CD4. This interaction induces a structural rearrangement creating a high affinity binding site for a chemokine coreceptor like CXCR4 and/or CCR5. Acts as a ligand for CD209/DC-SIGN and CLEC4M/DC-SIGNR, which are respectively found on dendritic cells (DCs), and on endothelial cells of liver sinusoids and lymph node sinuses. These interactions allow capture of viral particles at mucosal surfaces by these cells and subsequent transmission to permissive cells. HIV subverts the migration properties of dendritic cells to gain access to CD4+ T-cells in lymph nodes. Virus transmission to permissive T-cells occurs either in trans (without DCs infection, through viral capture and transmission), or in cis (following DCs productive infection, through the usual CD4-gp120 interaction), thereby inducing a robust infection. In trans infection, bound virions remain infectious over days and it is proposed that they are not degraded, but protected in non-lysosomal acidic organelles within the DCs close to the cell membrane thus contributing to the viral infectious potential during DCs' migration from the periphery to the lymphoid tissues. On arrival at lymphoid tissues, intact virions recycle back to DCs' cell surface allowing virus transmission to CD4+ T-cells.</text>
</comment>
<proteinExistence type="inferred from homology"/>
<evidence type="ECO:0000256" key="4">
    <source>
        <dbReference type="ARBA" id="ARBA00004563"/>
    </source>
</evidence>
<keyword evidence="13 32" id="KW-0165">Cleavage on pair of basic residues</keyword>
<evidence type="ECO:0000256" key="5">
    <source>
        <dbReference type="ARBA" id="ARBA00004578"/>
    </source>
</evidence>
<feature type="disulfide bond" evidence="32">
    <location>
        <begin position="223"/>
        <end position="252"/>
    </location>
</feature>
<dbReference type="GO" id="GO:0039654">
    <property type="term" value="P:fusion of virus membrane with host endosome membrane"/>
    <property type="evidence" value="ECO:0007669"/>
    <property type="project" value="UniProtKB-UniRule"/>
</dbReference>
<keyword evidence="26 32" id="KW-0564">Palmitate</keyword>
<evidence type="ECO:0000256" key="20">
    <source>
        <dbReference type="ARBA" id="ARBA00022879"/>
    </source>
</evidence>
<dbReference type="FunFam" id="1.10.287.210:FF:000001">
    <property type="entry name" value="Envelope glycoprotein gp160"/>
    <property type="match status" value="1"/>
</dbReference>
<keyword evidence="18 32" id="KW-0946">Virion</keyword>
<comment type="PTM">
    <text evidence="32">Palmitoylation of the transmembrane protein and of Env polyprotein (prior to its proteolytic cleavage) is essential for their association with host cell membrane lipid rafts. Palmitoylation is therefore required for envelope trafficking to classical lipid rafts, but not for viral replication.</text>
</comment>
<feature type="disulfide bond" evidence="32">
    <location>
        <begin position="597"/>
        <end position="603"/>
    </location>
</feature>
<feature type="region of interest" description="V2" evidence="32">
    <location>
        <begin position="162"/>
        <end position="201"/>
    </location>
</feature>
<accession>A0A0D5BGA1</accession>
<evidence type="ECO:0000256" key="8">
    <source>
        <dbReference type="ARBA" id="ARBA00022510"/>
    </source>
</evidence>
<feature type="disulfide bond" evidence="32">
    <location>
        <begin position="50"/>
        <end position="70"/>
    </location>
</feature>
<dbReference type="GO" id="GO:0020002">
    <property type="term" value="C:host cell plasma membrane"/>
    <property type="evidence" value="ECO:0007669"/>
    <property type="project" value="UniProtKB-SubCell"/>
</dbReference>
<dbReference type="Gene3D" id="1.10.287.210">
    <property type="match status" value="1"/>
</dbReference>
<keyword evidence="17 32" id="KW-1161">Viral attachment to host cell</keyword>
<evidence type="ECO:0000256" key="15">
    <source>
        <dbReference type="ARBA" id="ARBA00022703"/>
    </source>
</evidence>
<keyword evidence="10 32" id="KW-1165">Clathrin-mediated endocytosis of virus by host</keyword>
<comment type="domain">
    <text evidence="32">The YXXL motif is involved in determining the exact site of viral release at the surface of infected mononuclear cells and promotes endocytosis. YXXL and di-leucine endocytosis motifs interact directly or indirectly with the clathrin adapter complexes, opperate independently, and their activities are not additive.</text>
</comment>
<comment type="domain">
    <text evidence="32">The membrane proximal external region (MPER) present in gp41 is a tryptophan-rich region recognized by the antibodies 2F5, Z13, and 4E10. MPER seems to play a role in fusion.</text>
</comment>
<dbReference type="GO" id="GO:0019031">
    <property type="term" value="C:viral envelope"/>
    <property type="evidence" value="ECO:0007669"/>
    <property type="project" value="UniProtKB-KW"/>
</dbReference>
<comment type="subunit">
    <text evidence="32">The mature envelope protein (Env) consists of a homotrimer of non-covalently associated gp120-gp41 heterodimers. The resulting complex protrudes from the virus surface as a spike. There seems to be as few as 10 spikes on the average virion. Surface protein gp120 interacts with host CD4, CCR5 and CXCR4. Gp120 also interacts with the C-type lectins CD209/DC-SIGN and CLEC4M/DC-SIGNR (collectively referred to as DC-SIGN(R)). Gp120 and gp41 interact with GalCer. Gp120 interacts with host ITGA4/ITGB7 complex; on CD4+ T-cells, this interaction results in rapid activation of integrin ITGAL/LFA-1, which facilitates efficient cell-to-cell spreading of HIV-1. Gp120 interacts with cell-associated heparan sulfate; this interaction increases virus infectivity on permissive cells and may be involved in infection of CD4- cells.</text>
</comment>
<keyword evidence="22 32" id="KW-1133">Transmembrane helix</keyword>
<comment type="miscellaneous">
    <text evidence="32">HIV-1 lineages are divided in three main groups, M (for Major), O (for Outlier), and N (for New, or Non-M, Non-O). The vast majority of strains found worldwide belong to the group M. Group O seems to be endemic to and largely confined to Cameroon and neighboring countries in West Central Africa, where these viruses represent a small minority of HIV-1 strains. The group N is represented by a limited number of isolates from Cameroonian persons. The group M is further subdivided in 9 clades or subtypes (A to D, F to H, J and K).</text>
</comment>
<comment type="subcellular location">
    <subcellularLocation>
        <location evidence="3">Host cell membrane</location>
        <topology evidence="3">Peripheral membrane protein</topology>
    </subcellularLocation>
    <subcellularLocation>
        <location evidence="1">Host cell membrane</location>
        <topology evidence="1">Single-pass type I membrane protein</topology>
    </subcellularLocation>
    <subcellularLocation>
        <location evidence="2">Host endosome membrane</location>
        <topology evidence="2">Peripheral membrane protein</topology>
    </subcellularLocation>
    <subcellularLocation>
        <location evidence="5">Host endosome membrane</location>
        <topology evidence="5">Single-pass type I membrane protein</topology>
    </subcellularLocation>
    <subcellularLocation>
        <location evidence="6">Virion membrane</location>
        <topology evidence="6">Peripheral membrane protein</topology>
    </subcellularLocation>
    <subcellularLocation>
        <location evidence="4">Virion membrane</location>
        <topology evidence="4">Single-pass type I membrane protein</topology>
    </subcellularLocation>
</comment>
<keyword evidence="27 32" id="KW-1015">Disulfide bond</keyword>
<keyword evidence="30 32" id="KW-0449">Lipoprotein</keyword>
<comment type="PTM">
    <text evidence="32">Highly glycosylated by host. The high number of glycan on the protein is reffered to as 'glycan shield' because it contributes to hide protein sequence from adaptive immune system.</text>
</comment>
<dbReference type="GO" id="GO:0019064">
    <property type="term" value="P:fusion of virus membrane with host plasma membrane"/>
    <property type="evidence" value="ECO:0007669"/>
    <property type="project" value="UniProtKB-UniRule"/>
</dbReference>
<name>A0A0D5BGA1_HV1</name>
<comment type="domain">
    <text evidence="32">Some of the most genetically diverse regions of the viral genome are present in Env. They are called variable regions 1 through 5 (V1 through V5). Coreceptor usage of gp120 is determined mainly by the primary structure of the third variable region (V3) in the outer domain of gp120. The sequence of V3 determines which coreceptor, CCR5 and/or CXCR4 (corresponding to R5/macrophage, X4/T cell and R5X4/T cell and macrophage tropism), is used to trigger the fusion potential of the Env complex, and hence which cells the virus can infect. Binding to CCR5 involves a region adjacent in addition to V3.</text>
</comment>
<keyword evidence="14 32" id="KW-0812">Transmembrane</keyword>
<dbReference type="SUPFAM" id="SSF58069">
    <property type="entry name" value="Virus ectodomain"/>
    <property type="match status" value="1"/>
</dbReference>
<dbReference type="InterPro" id="IPR037527">
    <property type="entry name" value="Gp160"/>
</dbReference>
<evidence type="ECO:0000256" key="34">
    <source>
        <dbReference type="SAM" id="MobiDB-lite"/>
    </source>
</evidence>
<feature type="region of interest" description="MPER; binding to GalCer" evidence="32">
    <location>
        <begin position="661"/>
        <end position="682"/>
    </location>
</feature>
<dbReference type="GO" id="GO:0016020">
    <property type="term" value="C:membrane"/>
    <property type="evidence" value="ECO:0007669"/>
    <property type="project" value="UniProtKB-UniRule"/>
</dbReference>
<dbReference type="GO" id="GO:0005198">
    <property type="term" value="F:structural molecule activity"/>
    <property type="evidence" value="ECO:0007669"/>
    <property type="project" value="UniProtKB-UniRule"/>
</dbReference>
<keyword evidence="11 32" id="KW-0945">Host-virus interaction</keyword>
<evidence type="ECO:0000256" key="13">
    <source>
        <dbReference type="ARBA" id="ARBA00022685"/>
    </source>
</evidence>
<feature type="site" description="Cleavage; by host furin" evidence="32">
    <location>
        <begin position="510"/>
        <end position="511"/>
    </location>
</feature>
<reference evidence="37" key="1">
    <citation type="submission" date="2014-06" db="EMBL/GenBank/DDBJ databases">
        <authorList>
            <person name="Rothenberger M."/>
            <person name="Keele B.F."/>
            <person name="Schacker T.W."/>
        </authorList>
    </citation>
    <scope>NUCLEOTIDE SEQUENCE</scope>
    <source>
        <strain evidence="37">1677CDNAPBMC02DEC2009.P12H5</strain>
    </source>
</reference>
<comment type="PTM">
    <text evidence="32">Specific enzymatic cleavages in vivo yield mature proteins. Envelope glycoproteins are synthesized as a inactive precursor that is heavily N-glycosylated and processed likely by host cell furin in the Golgi to yield the mature SU and TM proteins. The cleavage site between SU and TM requires the minimal sequence [KR]-X-[KR]-R. About 2 of the 9 disulfide bonds of gp41 are reduced by P4HB/PDI, following binding to CD4 receptor.</text>
</comment>
<dbReference type="GO" id="GO:0052031">
    <property type="term" value="P:symbiont-mediated perturbation of host defense response"/>
    <property type="evidence" value="ECO:0007669"/>
    <property type="project" value="UniProtKB-UniRule"/>
</dbReference>
<keyword evidence="8 32" id="KW-1170">Fusion of virus membrane with host endosomal membrane</keyword>
<dbReference type="GO" id="GO:0019062">
    <property type="term" value="P:virion attachment to host cell"/>
    <property type="evidence" value="ECO:0007669"/>
    <property type="project" value="UniProtKB-UniRule"/>
</dbReference>
<dbReference type="GO" id="GO:0075512">
    <property type="term" value="P:clathrin-dependent endocytosis of virus by host cell"/>
    <property type="evidence" value="ECO:0007669"/>
    <property type="project" value="UniProtKB-UniRule"/>
</dbReference>
<dbReference type="Gene3D" id="1.20.5.490">
    <property type="entry name" value="Single helix bin"/>
    <property type="match status" value="1"/>
</dbReference>
<dbReference type="InterPro" id="IPR036377">
    <property type="entry name" value="Gp120_core_sf"/>
</dbReference>
<dbReference type="FunFam" id="2.170.40.20:FF:000003">
    <property type="entry name" value="Envelope glycoprotein gp160"/>
    <property type="match status" value="1"/>
</dbReference>
<keyword evidence="12 32" id="KW-1162">Viral penetration into host cytoplasm</keyword>
<feature type="domain" description="Retroviral envelope protein GP41-like" evidence="36">
    <location>
        <begin position="529"/>
        <end position="718"/>
    </location>
</feature>
<keyword evidence="9 32" id="KW-1032">Host cell membrane</keyword>
<dbReference type="GO" id="GO:0019082">
    <property type="term" value="P:viral protein processing"/>
    <property type="evidence" value="ECO:0007669"/>
    <property type="project" value="UniProtKB-UniRule"/>
</dbReference>
<dbReference type="InterPro" id="IPR000328">
    <property type="entry name" value="GP41-like"/>
</dbReference>
<comment type="domain">
    <text evidence="32 33">The 17 amino acids long immunosuppressive region is present in many retroviral envelope proteins. Synthetic peptides derived from this relatively conserved sequence inhibit immune function in vitro and in vivo.</text>
</comment>
<evidence type="ECO:0000313" key="37">
    <source>
        <dbReference type="EMBL" id="AJW60992.1"/>
    </source>
</evidence>
<evidence type="ECO:0000256" key="27">
    <source>
        <dbReference type="ARBA" id="ARBA00023157"/>
    </source>
</evidence>
<feature type="region of interest" description="CD4-binding loop" evidence="32">
    <location>
        <begin position="366"/>
        <end position="376"/>
    </location>
</feature>
<evidence type="ECO:0000259" key="36">
    <source>
        <dbReference type="Pfam" id="PF00517"/>
    </source>
</evidence>
<protein>
    <recommendedName>
        <fullName evidence="32">Envelope glycoprotein gp160</fullName>
    </recommendedName>
    <alternativeName>
        <fullName evidence="32">Env polyprotein</fullName>
    </alternativeName>
    <component>
        <recommendedName>
            <fullName evidence="32">Surface protein gp120</fullName>
            <shortName evidence="32">SU</shortName>
        </recommendedName>
        <alternativeName>
            <fullName evidence="32">Glycoprotein 120</fullName>
            <shortName evidence="32">gp120</shortName>
        </alternativeName>
    </component>
    <component>
        <recommendedName>
            <fullName evidence="32">Transmembrane protein gp41</fullName>
            <shortName evidence="32">TM</shortName>
        </recommendedName>
        <alternativeName>
            <fullName evidence="32">Glycoprotein 41</fullName>
            <shortName evidence="32">gp41</shortName>
        </alternativeName>
    </component>
</protein>
<evidence type="ECO:0000256" key="30">
    <source>
        <dbReference type="ARBA" id="ARBA00023288"/>
    </source>
</evidence>
<dbReference type="CDD" id="cd09909">
    <property type="entry name" value="HIV-1-like_HR1-HR2"/>
    <property type="match status" value="1"/>
</dbReference>
<keyword evidence="20 32" id="KW-0261">Viral envelope protein</keyword>
<feature type="domain" description="Human immunodeficiency virus 1 envelope glycoprotein Gp120" evidence="35">
    <location>
        <begin position="30"/>
        <end position="510"/>
    </location>
</feature>
<evidence type="ECO:0000256" key="2">
    <source>
        <dbReference type="ARBA" id="ARBA00004433"/>
    </source>
</evidence>
<dbReference type="EMBL" id="KM081954">
    <property type="protein sequence ID" value="AJW60992.1"/>
    <property type="molecule type" value="Genomic_DNA"/>
</dbReference>
<organismHost>
    <name type="scientific">Homo sapiens</name>
    <name type="common">Human</name>
    <dbReference type="NCBI Taxonomy" id="9606"/>
</organismHost>
<dbReference type="GO" id="GO:1903911">
    <property type="term" value="P:positive regulation of receptor clustering"/>
    <property type="evidence" value="ECO:0007669"/>
    <property type="project" value="UniProtKB-UniRule"/>
</dbReference>
<evidence type="ECO:0000256" key="29">
    <source>
        <dbReference type="ARBA" id="ARBA00023280"/>
    </source>
</evidence>
<comment type="domain">
    <text evidence="32">The CD4-binding region is targeted by the antibody b12.</text>
</comment>
<keyword evidence="28 32" id="KW-0325">Glycoprotein</keyword>
<keyword evidence="19 32" id="KW-1043">Host membrane</keyword>
<evidence type="ECO:0000256" key="22">
    <source>
        <dbReference type="ARBA" id="ARBA00022989"/>
    </source>
</evidence>
<evidence type="ECO:0000256" key="28">
    <source>
        <dbReference type="ARBA" id="ARBA00023180"/>
    </source>
</evidence>
<evidence type="ECO:0000256" key="23">
    <source>
        <dbReference type="ARBA" id="ARBA00023046"/>
    </source>
</evidence>
<dbReference type="Pfam" id="PF00516">
    <property type="entry name" value="GP120"/>
    <property type="match status" value="1"/>
</dbReference>
<evidence type="ECO:0000256" key="14">
    <source>
        <dbReference type="ARBA" id="ARBA00022692"/>
    </source>
</evidence>
<dbReference type="InterPro" id="IPR000777">
    <property type="entry name" value="HIV1_Gp120"/>
</dbReference>
<reference evidence="37" key="2">
    <citation type="journal article" date="2015" name="Proc. Natl. Acad. Sci. U.S.A.">
        <title>Large number of rebounding/founder HIV variants emerge from multifocal infection in lymphatic tissues after treatment interruption.</title>
        <authorList>
            <person name="Rothenberger M.K."/>
            <person name="Keele B.F."/>
            <person name="Wietgrefe S.W."/>
            <person name="Fletcher C.V."/>
            <person name="Beilman G.J."/>
            <person name="Chipman J.G."/>
            <person name="Khoruts A."/>
            <person name="Estes J.D."/>
            <person name="Anderson J."/>
            <person name="Callisto S.P."/>
            <person name="Schmidt T.E."/>
            <person name="Thorkelson A."/>
            <person name="Reilly C."/>
            <person name="Perkey K."/>
            <person name="Reimann T.G."/>
            <person name="Utay N.S."/>
            <person name="Nganou Makamdop K."/>
            <person name="Stevenson M."/>
            <person name="Douek D.C."/>
            <person name="Haase A.T."/>
            <person name="Schacker T.W."/>
        </authorList>
    </citation>
    <scope>NUCLEOTIDE SEQUENCE</scope>
    <source>
        <strain evidence="37">1677CDNAPBMC02DEC2009.P12H5</strain>
    </source>
</reference>
<evidence type="ECO:0000256" key="32">
    <source>
        <dbReference type="HAMAP-Rule" id="MF_04083"/>
    </source>
</evidence>
<dbReference type="GO" id="GO:1903908">
    <property type="term" value="P:positive regulation of plasma membrane raft polarization"/>
    <property type="evidence" value="ECO:0007669"/>
    <property type="project" value="UniProtKB-UniRule"/>
</dbReference>
<evidence type="ECO:0000256" key="33">
    <source>
        <dbReference type="RuleBase" id="RU363095"/>
    </source>
</evidence>
<evidence type="ECO:0000256" key="10">
    <source>
        <dbReference type="ARBA" id="ARBA00022570"/>
    </source>
</evidence>
<feature type="short sequence motif" description="YXXL motif; contains endocytosis signal" evidence="32">
    <location>
        <begin position="711"/>
        <end position="714"/>
    </location>
</feature>
<feature type="topological domain" description="Cytoplasmic" evidence="32">
    <location>
        <begin position="705"/>
        <end position="855"/>
    </location>
</feature>
<dbReference type="Pfam" id="PF00517">
    <property type="entry name" value="GP41"/>
    <property type="match status" value="1"/>
</dbReference>
<keyword evidence="7 32" id="KW-1168">Fusion of virus membrane with host membrane</keyword>
<keyword evidence="25 32" id="KW-0472">Membrane</keyword>
<feature type="chain" id="PRO_5023556826" description="Envelope glycoprotein gp160" evidence="32">
    <location>
        <begin position="29"/>
        <end position="855"/>
    </location>
</feature>
<evidence type="ECO:0000256" key="9">
    <source>
        <dbReference type="ARBA" id="ARBA00022511"/>
    </source>
</evidence>
<comment type="caution">
    <text evidence="32">Lacks conserved residue(s) required for the propagation of feature annotation.</text>
</comment>
<feature type="region of interest" description="Fusion peptide" evidence="32">
    <location>
        <begin position="511"/>
        <end position="531"/>
    </location>
</feature>
<comment type="subcellular location">
    <molecule>Surface protein gp120</molecule>
    <subcellularLocation>
        <location evidence="32">Virion membrane</location>
        <topology evidence="32">Peripheral membrane protein</topology>
    </subcellularLocation>
    <subcellularLocation>
        <location evidence="32">Host cell membrane</location>
        <topology evidence="32">Peripheral membrane protein</topology>
    </subcellularLocation>
    <subcellularLocation>
        <location evidence="32">Host endosome membrane</location>
        <topology evidence="32">Single-pass type I membrane protein</topology>
    </subcellularLocation>
    <text evidence="32">The surface protein is not anchored to the viral envelope, but associates with the extravirion surface through its binding to TM. It is probably concentrated at the site of budding and incorporated into the virions possibly by contacts between the cytoplasmic tail of Env and the N-terminus of Gag.</text>
</comment>
<keyword evidence="23 32" id="KW-1039">Host endosome</keyword>
<keyword evidence="24 32" id="KW-0175">Coiled coil</keyword>
<dbReference type="HAMAP" id="MF_04083">
    <property type="entry name" value="HIV_ENV"/>
    <property type="match status" value="1"/>
</dbReference>
<comment type="function">
    <text evidence="32">Transmembrane protein gp41: Acts as a class I viral fusion protein. Under the current model, the protein has at least 3 conformational states: pre-fusion native state, pre-hairpin intermediate state, and post-fusion hairpin state. During fusion of viral and target intracellular membranes, the coiled coil regions (heptad repeats) assume a trimer-of-hairpins structure, positioning the fusion peptide in close proximity to the C-terminal region of the ectodomain. The formation of this structure appears to drive apposition and subsequent fusion of viral and target cell membranes. Complete fusion occurs in host cell endosomes and is dynamin-dependent, however some lipid transfer might occur at the plasma membrane. The virus undergoes clathrin-dependent internalization long before endosomal fusion, thus minimizing the surface exposure of conserved viral epitopes during fusion and reducing the efficacy of inhibitors targeting these epitopes. Membranes fusion leads to delivery of the nucleocapsid into the cytoplasm.</text>
</comment>
<evidence type="ECO:0000256" key="18">
    <source>
        <dbReference type="ARBA" id="ARBA00022844"/>
    </source>
</evidence>
<evidence type="ECO:0000256" key="25">
    <source>
        <dbReference type="ARBA" id="ARBA00023136"/>
    </source>
</evidence>
<feature type="coiled-coil region" evidence="32">
    <location>
        <begin position="632"/>
        <end position="666"/>
    </location>
</feature>
<keyword evidence="15 32" id="KW-0053">Apoptosis</keyword>
<evidence type="ECO:0000256" key="1">
    <source>
        <dbReference type="ARBA" id="ARBA00004402"/>
    </source>
</evidence>
<evidence type="ECO:0000256" key="6">
    <source>
        <dbReference type="ARBA" id="ARBA00004650"/>
    </source>
</evidence>
<dbReference type="GO" id="GO:0055036">
    <property type="term" value="C:virion membrane"/>
    <property type="evidence" value="ECO:0007669"/>
    <property type="project" value="UniProtKB-SubCell"/>
</dbReference>
<evidence type="ECO:0000256" key="3">
    <source>
        <dbReference type="ARBA" id="ARBA00004505"/>
    </source>
</evidence>
<feature type="disulfide bond" evidence="32">
    <location>
        <begin position="233"/>
        <end position="244"/>
    </location>
</feature>
<keyword evidence="31 32" id="KW-1160">Virus entry into host cell</keyword>
<dbReference type="FunFam" id="2.170.40.20:FF:000001">
    <property type="entry name" value="Envelope glycoprotein gp160"/>
    <property type="match status" value="1"/>
</dbReference>
<evidence type="ECO:0000256" key="16">
    <source>
        <dbReference type="ARBA" id="ARBA00022729"/>
    </source>
</evidence>
<evidence type="ECO:0000256" key="31">
    <source>
        <dbReference type="ARBA" id="ARBA00023296"/>
    </source>
</evidence>
<evidence type="ECO:0000259" key="35">
    <source>
        <dbReference type="Pfam" id="PF00516"/>
    </source>
</evidence>
<evidence type="ECO:0000256" key="11">
    <source>
        <dbReference type="ARBA" id="ARBA00022581"/>
    </source>
</evidence>
<feature type="chain" id="PRO_5023556827" description="Transmembrane protein gp41" evidence="32">
    <location>
        <begin position="511"/>
        <end position="855"/>
    </location>
</feature>
<dbReference type="SUPFAM" id="SSF56502">
    <property type="entry name" value="gp120 core"/>
    <property type="match status" value="2"/>
</dbReference>
<feature type="transmembrane region" description="Helical" evidence="33">
    <location>
        <begin position="677"/>
        <end position="704"/>
    </location>
</feature>
<feature type="lipid moiety-binding region" description="S-palmitoyl cysteine; by host" evidence="32">
    <location>
        <position position="763"/>
    </location>
</feature>
<feature type="lipid moiety-binding region" description="S-palmitoyl cysteine; by host" evidence="32">
    <location>
        <position position="836"/>
    </location>
</feature>
<feature type="region of interest" description="Disordered" evidence="34">
    <location>
        <begin position="718"/>
        <end position="743"/>
    </location>
</feature>
<comment type="miscellaneous">
    <text evidence="32">Inhibitors targeting HIV-1 viral envelope proteins are used as antiretroviral drugs. Attachment of virions to the cell surface via non-specific interactions and CD4 binding can be blocked by inhibitors that include cyanovirin-N, cyclotriazadisulfonamide analogs, PRO 2000, TNX 355 and PRO 542. In addition, BMS 806 can block CD4-induced conformational changes. Env interactions with the coreceptor molecules can be targeted by CCR5 antagonists including SCH-D, maraviroc (UK 427857) and aplaviroc (GW 873140), and the CXCR4 antagonist AMD 070. Fusion of viral and cellular membranes can be inhibited by peptides such as enfuvirtide and tifuvirtide (T 1249). Resistance to inhibitors associated with mutations in Env are observed. Most of the time, single mutations confer only a modest reduction in drug susceptibility. Combination of several mutations is usually required to develop a high-level drug resistance.</text>
</comment>
<evidence type="ECO:0000256" key="21">
    <source>
        <dbReference type="ARBA" id="ARBA00022890"/>
    </source>
</evidence>
<dbReference type="Gene3D" id="2.170.40.20">
    <property type="entry name" value="Human immunodeficiency virus 1, Gp160, envelope glycoprotein"/>
    <property type="match status" value="2"/>
</dbReference>
<organism evidence="37">
    <name type="scientific">Human immunodeficiency virus type 1</name>
    <name type="common">HIV-1</name>
    <dbReference type="NCBI Taxonomy" id="11676"/>
    <lineage>
        <taxon>Viruses</taxon>
        <taxon>Riboviria</taxon>
        <taxon>Pararnavirae</taxon>
        <taxon>Artverviricota</taxon>
        <taxon>Revtraviricetes</taxon>
        <taxon>Ortervirales</taxon>
        <taxon>Retroviridae</taxon>
        <taxon>Orthoretrovirinae</taxon>
        <taxon>Lentivirus</taxon>
        <taxon>Lentivirus humimdef1</taxon>
    </lineage>
</organism>
<evidence type="ECO:0000256" key="19">
    <source>
        <dbReference type="ARBA" id="ARBA00022870"/>
    </source>
</evidence>
<feature type="region of interest" description="Immunosuppression" evidence="32">
    <location>
        <begin position="573"/>
        <end position="591"/>
    </location>
</feature>
<comment type="function">
    <text evidence="32">Envelope glycoprotein gp160: Oligomerizes in the host endoplasmic reticulum into predominantly trimers. In a second time, gp160 transits in the host Golgi, where glycosylation is completed. The precursor is then proteolytically cleaved in the trans-Golgi and thereby activated by cellular furin or furin-like proteases to produce gp120 and gp41.</text>
</comment>
<comment type="subcellular location">
    <molecule>Transmembrane protein gp41</molecule>
    <subcellularLocation>
        <location evidence="32">Virion membrane</location>
        <topology evidence="32">Single-pass type I membrane protein</topology>
    </subcellularLocation>
    <subcellularLocation>
        <location evidence="32">Host cell membrane</location>
        <topology evidence="32">Single-pass type I membrane protein</topology>
    </subcellularLocation>
    <subcellularLocation>
        <location evidence="32">Host endosome membrane</location>
        <topology evidence="32">Single-pass type I membrane protein</topology>
    </subcellularLocation>
    <text evidence="32">It is probably concentrated at the site of budding and incorporated into the virions possibly by contacts between the cytoplasmic tail of Env and the N-terminus of Gag.</text>
</comment>
<evidence type="ECO:0000256" key="7">
    <source>
        <dbReference type="ARBA" id="ARBA00022506"/>
    </source>
</evidence>
<evidence type="ECO:0000256" key="26">
    <source>
        <dbReference type="ARBA" id="ARBA00023139"/>
    </source>
</evidence>
<gene>
    <name evidence="32 37" type="primary">env</name>
</gene>
<sequence>MRVKGIRKNWQRWGILLLGMLMICSGTEKLWVTVYYGVPVWKEATTTLFCASDAKAYDTEVHNVWATHACVPTDPNPQEVVLENVTENFNMWKNNMVDQMHEDIISLWDQSLKPCVKLTPLCVTLTCTDLNNTKGVANANHGTVSTPSSNVGMMERGEIKNCSFNVTTSIRNKMQKEYALFYKLDVVPIDKDNTSYTLINCNTSVITQACPKVSFEPIPIHYCAPAGFAILKCNNKTFNGTGPCKNVSTVQCTHGIRPVVSTQLLLNGSLEEEIIISSENVSENTKTIIVHLNAPVEINCTRPNNNTRKSIHIGPGRAFYANTNIIGDIRKAYCNISGENWNKTLYQIATKLEEHFKNKEIKFTQHSGGDPEVVMHSFNCGGEFFYCNTSQLFNGTLANGTWTGPRENITLPCRIKQIINRWQEVGKATYAPPISGQIRCSSNITGILLTRDGIDKSSNSTNNTETFRPGGGDMRDNWRSELYKYKVVRIEPLGIAPTKAKRRVVQREKRAITLGAMFLGFLGAAGSTMGAASMTLTVQARQLLSGIVQQQSNLLRAIQAQQHLLQLTVWGIKQLQARVLAIERYLQDQQLLGIWGCSGKLICTTTVPWNTSWSNKSLNAIWDNMTWMEWEKEIDNYTSLIYTLIEESQNQQEKNEKDLLELSKWDSLWSWFSITNWLWYIKIFIMIVGGLIGLRIVCTVLSVVNRVRQGYSPLSFQTRLPAQRGPDRPGGIEEEGGERDRDRSGTLVTGFLAIIWVDLRSLCLFSYHRLRDLLLIVVRTVELLGRRGWEALKYWGNLLQYWGQELKSSAISLLNATAIAVAEGTDRVIEVVQRICRGVLNIPRRIRQGLERLLL</sequence>
<evidence type="ECO:0000256" key="17">
    <source>
        <dbReference type="ARBA" id="ARBA00022804"/>
    </source>
</evidence>
<comment type="similarity">
    <text evidence="32">Belongs to the HIV-1 env protein family.</text>
</comment>
<feature type="short sequence motif" description="Di-leucine internalization motif" evidence="32">
    <location>
        <begin position="854"/>
        <end position="855"/>
    </location>
</feature>
<keyword evidence="16 32" id="KW-0732">Signal</keyword>
<keyword evidence="21 32" id="KW-1164">Virus endocytosis by host</keyword>
<evidence type="ECO:0000256" key="12">
    <source>
        <dbReference type="ARBA" id="ARBA00022595"/>
    </source>
</evidence>